<comment type="caution">
    <text evidence="1">The sequence shown here is derived from an EMBL/GenBank/DDBJ whole genome shotgun (WGS) entry which is preliminary data.</text>
</comment>
<gene>
    <name evidence="1" type="ORF">B5M09_000021</name>
</gene>
<dbReference type="InterPro" id="IPR006162">
    <property type="entry name" value="Ppantetheine_attach_site"/>
</dbReference>
<dbReference type="Proteomes" id="UP000284702">
    <property type="component" value="Unassembled WGS sequence"/>
</dbReference>
<dbReference type="VEuPathDB" id="FungiDB:H257_04321"/>
<evidence type="ECO:0000313" key="2">
    <source>
        <dbReference type="Proteomes" id="UP000284702"/>
    </source>
</evidence>
<proteinExistence type="predicted"/>
<dbReference type="Gene3D" id="2.130.10.10">
    <property type="entry name" value="YVTN repeat-like/Quinoprotein amine dehydrogenase"/>
    <property type="match status" value="1"/>
</dbReference>
<dbReference type="SUPFAM" id="SSF50998">
    <property type="entry name" value="Quinoprotein alcohol dehydrogenase-like"/>
    <property type="match status" value="1"/>
</dbReference>
<dbReference type="PANTHER" id="PTHR44394:SF1">
    <property type="entry name" value="BETA-ALANINE-ACTIVATING ENZYME"/>
    <property type="match status" value="1"/>
</dbReference>
<evidence type="ECO:0000313" key="1">
    <source>
        <dbReference type="EMBL" id="RQM25144.1"/>
    </source>
</evidence>
<dbReference type="AlphaFoldDB" id="A0A3R7X279"/>
<organism evidence="1 2">
    <name type="scientific">Aphanomyces astaci</name>
    <name type="common">Crayfish plague agent</name>
    <dbReference type="NCBI Taxonomy" id="112090"/>
    <lineage>
        <taxon>Eukaryota</taxon>
        <taxon>Sar</taxon>
        <taxon>Stramenopiles</taxon>
        <taxon>Oomycota</taxon>
        <taxon>Saprolegniomycetes</taxon>
        <taxon>Saprolegniales</taxon>
        <taxon>Verrucalvaceae</taxon>
        <taxon>Aphanomyces</taxon>
    </lineage>
</organism>
<name>A0A3R7X279_APHAT</name>
<protein>
    <submittedName>
        <fullName evidence="1">Uncharacterized protein</fullName>
    </submittedName>
</protein>
<dbReference type="PANTHER" id="PTHR44394">
    <property type="entry name" value="BETA-ALANINE-ACTIVATING ENZYME"/>
    <property type="match status" value="1"/>
</dbReference>
<dbReference type="InterPro" id="IPR015943">
    <property type="entry name" value="WD40/YVTN_repeat-like_dom_sf"/>
</dbReference>
<dbReference type="EMBL" id="MZMZ02002595">
    <property type="protein sequence ID" value="RQM25144.1"/>
    <property type="molecule type" value="Genomic_DNA"/>
</dbReference>
<dbReference type="PROSITE" id="PS00012">
    <property type="entry name" value="PHOSPHOPANTETHEINE"/>
    <property type="match status" value="1"/>
</dbReference>
<dbReference type="InterPro" id="IPR011047">
    <property type="entry name" value="Quinoprotein_ADH-like_sf"/>
</dbReference>
<reference evidence="1" key="1">
    <citation type="submission" date="2018-07" db="EMBL/GenBank/DDBJ databases">
        <title>Annotation of Aphanomyces astaci genome assembly.</title>
        <authorList>
            <person name="Studholme D.J."/>
        </authorList>
    </citation>
    <scope>NUCLEOTIDE SEQUENCE [LARGE SCALE GENOMIC DNA]</scope>
    <source>
        <strain evidence="1">Pc</strain>
    </source>
</reference>
<keyword evidence="2" id="KW-1185">Reference proteome</keyword>
<dbReference type="GO" id="GO:0043041">
    <property type="term" value="P:amino acid activation for nonribosomal peptide biosynthetic process"/>
    <property type="evidence" value="ECO:0007669"/>
    <property type="project" value="TreeGrafter"/>
</dbReference>
<dbReference type="SUPFAM" id="SSF56801">
    <property type="entry name" value="Acetyl-CoA synthetase-like"/>
    <property type="match status" value="1"/>
</dbReference>
<accession>A0A3R7X279</accession>
<dbReference type="InterPro" id="IPR052091">
    <property type="entry name" value="Beta-ala_Activ/Resist"/>
</dbReference>
<sequence>MYLHQQFQHRPWHVGAVAISMSKPCLQLDTVVVYVGIAGGAATFTSIHSQAALASLFNGHVVVPVRVVVIERTAFPLTSTGKTHRRQLLELYNQINKGNESAPEYKDKLTSILMAHLDMPSSTAAIVDEMTLVELGGNSLVATMVLHDLRTQCGLATLELADVLWSFATNDQIKCTPLVVATKQVVVCGSHDRHVYGLDIASGKCKFKLPFQKGYRQVVLYMNEPTLYSTCDRYPVAYCNRKSIVVASVDLGDAIFASPTMLTSEGDCGVCTTNGMYYVWDTWSPMWQAQLSLGGHAFSSPVAHDNAVYVGTRANKLLCIQRRRHNTEAR</sequence>